<evidence type="ECO:0000313" key="2">
    <source>
        <dbReference type="Proteomes" id="UP000829196"/>
    </source>
</evidence>
<reference evidence="1" key="1">
    <citation type="journal article" date="2022" name="Front. Genet.">
        <title>Chromosome-Scale Assembly of the Dendrobium nobile Genome Provides Insights Into the Molecular Mechanism of the Biosynthesis of the Medicinal Active Ingredient of Dendrobium.</title>
        <authorList>
            <person name="Xu Q."/>
            <person name="Niu S.-C."/>
            <person name="Li K.-L."/>
            <person name="Zheng P.-J."/>
            <person name="Zhang X.-J."/>
            <person name="Jia Y."/>
            <person name="Liu Y."/>
            <person name="Niu Y.-X."/>
            <person name="Yu L.-H."/>
            <person name="Chen D.-F."/>
            <person name="Zhang G.-Q."/>
        </authorList>
    </citation>
    <scope>NUCLEOTIDE SEQUENCE</scope>
    <source>
        <tissue evidence="1">Leaf</tissue>
    </source>
</reference>
<accession>A0A8T3CDF8</accession>
<proteinExistence type="predicted"/>
<dbReference type="EMBL" id="JAGYWB010000002">
    <property type="protein sequence ID" value="KAI0529762.1"/>
    <property type="molecule type" value="Genomic_DNA"/>
</dbReference>
<keyword evidence="2" id="KW-1185">Reference proteome</keyword>
<organism evidence="1 2">
    <name type="scientific">Dendrobium nobile</name>
    <name type="common">Orchid</name>
    <dbReference type="NCBI Taxonomy" id="94219"/>
    <lineage>
        <taxon>Eukaryota</taxon>
        <taxon>Viridiplantae</taxon>
        <taxon>Streptophyta</taxon>
        <taxon>Embryophyta</taxon>
        <taxon>Tracheophyta</taxon>
        <taxon>Spermatophyta</taxon>
        <taxon>Magnoliopsida</taxon>
        <taxon>Liliopsida</taxon>
        <taxon>Asparagales</taxon>
        <taxon>Orchidaceae</taxon>
        <taxon>Epidendroideae</taxon>
        <taxon>Malaxideae</taxon>
        <taxon>Dendrobiinae</taxon>
        <taxon>Dendrobium</taxon>
    </lineage>
</organism>
<name>A0A8T3CDF8_DENNO</name>
<dbReference type="Proteomes" id="UP000829196">
    <property type="component" value="Unassembled WGS sequence"/>
</dbReference>
<gene>
    <name evidence="1" type="ORF">KFK09_002320</name>
</gene>
<sequence>MKFIGWTTPGCGAKCPKEAWFLEPGGTTPRMDSMEWQNCKINLLIGLSQIVSDNKLPNLHFFSNLQPT</sequence>
<comment type="caution">
    <text evidence="1">The sequence shown here is derived from an EMBL/GenBank/DDBJ whole genome shotgun (WGS) entry which is preliminary data.</text>
</comment>
<protein>
    <submittedName>
        <fullName evidence="1">Uncharacterized protein</fullName>
    </submittedName>
</protein>
<evidence type="ECO:0000313" key="1">
    <source>
        <dbReference type="EMBL" id="KAI0529762.1"/>
    </source>
</evidence>
<dbReference type="AlphaFoldDB" id="A0A8T3CDF8"/>